<feature type="domain" description="Endoribonuclease YicC-like C-terminal" evidence="7">
    <location>
        <begin position="173"/>
        <end position="292"/>
    </location>
</feature>
<evidence type="ECO:0000256" key="5">
    <source>
        <dbReference type="ARBA" id="ARBA00035648"/>
    </source>
</evidence>
<dbReference type="RefSeq" id="WP_078765079.1">
    <property type="nucleotide sequence ID" value="NZ_FUXZ01000002.1"/>
</dbReference>
<organism evidence="8 9">
    <name type="scientific">Eubacterium uniforme</name>
    <dbReference type="NCBI Taxonomy" id="39495"/>
    <lineage>
        <taxon>Bacteria</taxon>
        <taxon>Bacillati</taxon>
        <taxon>Bacillota</taxon>
        <taxon>Clostridia</taxon>
        <taxon>Eubacteriales</taxon>
        <taxon>Eubacteriaceae</taxon>
        <taxon>Eubacterium</taxon>
    </lineage>
</organism>
<reference evidence="8 9" key="1">
    <citation type="submission" date="2017-02" db="EMBL/GenBank/DDBJ databases">
        <authorList>
            <person name="Peterson S.W."/>
        </authorList>
    </citation>
    <scope>NUCLEOTIDE SEQUENCE [LARGE SCALE GENOMIC DNA]</scope>
    <source>
        <strain evidence="8 9">ATCC 35992</strain>
    </source>
</reference>
<name>A0A1T4V581_9FIRM</name>
<dbReference type="Pfam" id="PF03755">
    <property type="entry name" value="YicC-like_N"/>
    <property type="match status" value="1"/>
</dbReference>
<sequence>MICSMTGFGRCELSKGLKKVSVEIKSVNHRYLDVSIKMPKKFNVFENKIRDELKNYASRGKIDIFISYVDLSKGDVNVRFNEGVAEEYYEIFKSASDKFNLENDLTTSTLLRLPEVLTMEEECINEDEIWEFLLEALTKAFSDFRDARVTEGEKLKVDLLSKLEDMKKDVNFIAERSPQIIAEYKQKLLDKINEAVFNVQIDESRIATEVTIYADKVCVDEELVRLNSHIDAVAEALSSDESVGRRLDFLAQEMNREANTTLSKSNDVEVSNAAIELKTCIEKIREQIQNIE</sequence>
<feature type="domain" description="Endoribonuclease YicC-like N-terminal" evidence="6">
    <location>
        <begin position="2"/>
        <end position="156"/>
    </location>
</feature>
<comment type="cofactor">
    <cofactor evidence="1">
        <name>a divalent metal cation</name>
        <dbReference type="ChEBI" id="CHEBI:60240"/>
    </cofactor>
</comment>
<keyword evidence="2" id="KW-0540">Nuclease</keyword>
<dbReference type="NCBIfam" id="TIGR00255">
    <property type="entry name" value="YicC/YloC family endoribonuclease"/>
    <property type="match status" value="1"/>
</dbReference>
<evidence type="ECO:0000256" key="3">
    <source>
        <dbReference type="ARBA" id="ARBA00022759"/>
    </source>
</evidence>
<keyword evidence="3" id="KW-0255">Endonuclease</keyword>
<evidence type="ECO:0000256" key="2">
    <source>
        <dbReference type="ARBA" id="ARBA00022722"/>
    </source>
</evidence>
<dbReference type="Pfam" id="PF08340">
    <property type="entry name" value="YicC-like_C"/>
    <property type="match status" value="1"/>
</dbReference>
<evidence type="ECO:0000313" key="9">
    <source>
        <dbReference type="Proteomes" id="UP000190814"/>
    </source>
</evidence>
<evidence type="ECO:0000313" key="8">
    <source>
        <dbReference type="EMBL" id="SKA60148.1"/>
    </source>
</evidence>
<accession>A0A1T4V581</accession>
<dbReference type="InterPro" id="IPR013527">
    <property type="entry name" value="YicC-like_N"/>
</dbReference>
<dbReference type="InterPro" id="IPR005229">
    <property type="entry name" value="YicC/YloC-like"/>
</dbReference>
<dbReference type="OrthoDB" id="9771229at2"/>
<protein>
    <submittedName>
        <fullName evidence="8">TIGR00255 family protein</fullName>
    </submittedName>
</protein>
<keyword evidence="9" id="KW-1185">Reference proteome</keyword>
<evidence type="ECO:0000259" key="6">
    <source>
        <dbReference type="Pfam" id="PF03755"/>
    </source>
</evidence>
<dbReference type="AlphaFoldDB" id="A0A1T4V581"/>
<keyword evidence="4" id="KW-0378">Hydrolase</keyword>
<dbReference type="GO" id="GO:0004521">
    <property type="term" value="F:RNA endonuclease activity"/>
    <property type="evidence" value="ECO:0007669"/>
    <property type="project" value="InterPro"/>
</dbReference>
<dbReference type="InterPro" id="IPR013551">
    <property type="entry name" value="YicC-like_C"/>
</dbReference>
<dbReference type="STRING" id="39495.SAMN02745111_00187"/>
<comment type="similarity">
    <text evidence="5">Belongs to the YicC/YloC family.</text>
</comment>
<dbReference type="GO" id="GO:0016787">
    <property type="term" value="F:hydrolase activity"/>
    <property type="evidence" value="ECO:0007669"/>
    <property type="project" value="UniProtKB-KW"/>
</dbReference>
<evidence type="ECO:0000256" key="4">
    <source>
        <dbReference type="ARBA" id="ARBA00022801"/>
    </source>
</evidence>
<evidence type="ECO:0000256" key="1">
    <source>
        <dbReference type="ARBA" id="ARBA00001968"/>
    </source>
</evidence>
<proteinExistence type="inferred from homology"/>
<dbReference type="EMBL" id="FUXZ01000002">
    <property type="protein sequence ID" value="SKA60148.1"/>
    <property type="molecule type" value="Genomic_DNA"/>
</dbReference>
<dbReference type="PANTHER" id="PTHR30636:SF3">
    <property type="entry name" value="UPF0701 PROTEIN YICC"/>
    <property type="match status" value="1"/>
</dbReference>
<evidence type="ECO:0000259" key="7">
    <source>
        <dbReference type="Pfam" id="PF08340"/>
    </source>
</evidence>
<gene>
    <name evidence="8" type="ORF">SAMN02745111_00187</name>
</gene>
<dbReference type="Proteomes" id="UP000190814">
    <property type="component" value="Unassembled WGS sequence"/>
</dbReference>
<dbReference type="PANTHER" id="PTHR30636">
    <property type="entry name" value="UPF0701 PROTEIN YICC"/>
    <property type="match status" value="1"/>
</dbReference>